<accession>A0A9D4MYH4</accession>
<comment type="caution">
    <text evidence="1">The sequence shown here is derived from an EMBL/GenBank/DDBJ whole genome shotgun (WGS) entry which is preliminary data.</text>
</comment>
<sequence length="53" mass="5920">MCISVPLIDELLETIQKRTSVVCVNSAGIRETFRVAVALINRIYIPDMDSPDL</sequence>
<dbReference type="Proteomes" id="UP000828390">
    <property type="component" value="Unassembled WGS sequence"/>
</dbReference>
<proteinExistence type="predicted"/>
<keyword evidence="2" id="KW-1185">Reference proteome</keyword>
<organism evidence="1 2">
    <name type="scientific">Dreissena polymorpha</name>
    <name type="common">Zebra mussel</name>
    <name type="synonym">Mytilus polymorpha</name>
    <dbReference type="NCBI Taxonomy" id="45954"/>
    <lineage>
        <taxon>Eukaryota</taxon>
        <taxon>Metazoa</taxon>
        <taxon>Spiralia</taxon>
        <taxon>Lophotrochozoa</taxon>
        <taxon>Mollusca</taxon>
        <taxon>Bivalvia</taxon>
        <taxon>Autobranchia</taxon>
        <taxon>Heteroconchia</taxon>
        <taxon>Euheterodonta</taxon>
        <taxon>Imparidentia</taxon>
        <taxon>Neoheterodontei</taxon>
        <taxon>Myida</taxon>
        <taxon>Dreissenoidea</taxon>
        <taxon>Dreissenidae</taxon>
        <taxon>Dreissena</taxon>
    </lineage>
</organism>
<evidence type="ECO:0000313" key="2">
    <source>
        <dbReference type="Proteomes" id="UP000828390"/>
    </source>
</evidence>
<gene>
    <name evidence="1" type="ORF">DPMN_008051</name>
</gene>
<evidence type="ECO:0000313" key="1">
    <source>
        <dbReference type="EMBL" id="KAH3884079.1"/>
    </source>
</evidence>
<reference evidence="1" key="2">
    <citation type="submission" date="2020-11" db="EMBL/GenBank/DDBJ databases">
        <authorList>
            <person name="McCartney M.A."/>
            <person name="Auch B."/>
            <person name="Kono T."/>
            <person name="Mallez S."/>
            <person name="Becker A."/>
            <person name="Gohl D.M."/>
            <person name="Silverstein K.A.T."/>
            <person name="Koren S."/>
            <person name="Bechman K.B."/>
            <person name="Herman A."/>
            <person name="Abrahante J.E."/>
            <person name="Garbe J."/>
        </authorList>
    </citation>
    <scope>NUCLEOTIDE SEQUENCE</scope>
    <source>
        <strain evidence="1">Duluth1</strain>
        <tissue evidence="1">Whole animal</tissue>
    </source>
</reference>
<reference evidence="1" key="1">
    <citation type="journal article" date="2019" name="bioRxiv">
        <title>The Genome of the Zebra Mussel, Dreissena polymorpha: A Resource for Invasive Species Research.</title>
        <authorList>
            <person name="McCartney M.A."/>
            <person name="Auch B."/>
            <person name="Kono T."/>
            <person name="Mallez S."/>
            <person name="Zhang Y."/>
            <person name="Obille A."/>
            <person name="Becker A."/>
            <person name="Abrahante J.E."/>
            <person name="Garbe J."/>
            <person name="Badalamenti J.P."/>
            <person name="Herman A."/>
            <person name="Mangelson H."/>
            <person name="Liachko I."/>
            <person name="Sullivan S."/>
            <person name="Sone E.D."/>
            <person name="Koren S."/>
            <person name="Silverstein K.A.T."/>
            <person name="Beckman K.B."/>
            <person name="Gohl D.M."/>
        </authorList>
    </citation>
    <scope>NUCLEOTIDE SEQUENCE</scope>
    <source>
        <strain evidence="1">Duluth1</strain>
        <tissue evidence="1">Whole animal</tissue>
    </source>
</reference>
<protein>
    <submittedName>
        <fullName evidence="1">Uncharacterized protein</fullName>
    </submittedName>
</protein>
<name>A0A9D4MYH4_DREPO</name>
<dbReference type="AlphaFoldDB" id="A0A9D4MYH4"/>
<dbReference type="EMBL" id="JAIWYP010000001">
    <property type="protein sequence ID" value="KAH3884079.1"/>
    <property type="molecule type" value="Genomic_DNA"/>
</dbReference>